<reference evidence="4" key="3">
    <citation type="submission" date="2014-09" db="EMBL/GenBank/DDBJ databases">
        <authorList>
            <person name="Magalhaes I.L.F."/>
            <person name="Oliveira U."/>
            <person name="Santos F.R."/>
            <person name="Vidigal T.H.D.A."/>
            <person name="Brescovit A.D."/>
            <person name="Santos A.J."/>
        </authorList>
    </citation>
    <scope>NUCLEOTIDE SEQUENCE</scope>
</reference>
<reference evidence="5" key="4">
    <citation type="journal article" date="2016" name="Gigascience">
        <title>De novo construction of an expanded transcriptome assembly for the western tarnished plant bug, Lygus hesperus.</title>
        <authorList>
            <person name="Tassone E.E."/>
            <person name="Geib S.M."/>
            <person name="Hall B."/>
            <person name="Fabrick J.A."/>
            <person name="Brent C.S."/>
            <person name="Hull J.J."/>
        </authorList>
    </citation>
    <scope>NUCLEOTIDE SEQUENCE</scope>
</reference>
<dbReference type="InterPro" id="IPR029063">
    <property type="entry name" value="SAM-dependent_MTases_sf"/>
</dbReference>
<name>A0A0A9Z2P7_LYGHE</name>
<dbReference type="SUPFAM" id="SSF53335">
    <property type="entry name" value="S-adenosyl-L-methionine-dependent methyltransferases"/>
    <property type="match status" value="1"/>
</dbReference>
<dbReference type="GO" id="GO:0005794">
    <property type="term" value="C:Golgi apparatus"/>
    <property type="evidence" value="ECO:0007669"/>
    <property type="project" value="TreeGrafter"/>
</dbReference>
<reference evidence="3" key="2">
    <citation type="submission" date="2014-07" db="EMBL/GenBank/DDBJ databases">
        <authorList>
            <person name="Hull J."/>
        </authorList>
    </citation>
    <scope>NUCLEOTIDE SEQUENCE</scope>
</reference>
<keyword evidence="1" id="KW-1133">Transmembrane helix</keyword>
<dbReference type="GO" id="GO:0005789">
    <property type="term" value="C:endoplasmic reticulum membrane"/>
    <property type="evidence" value="ECO:0007669"/>
    <property type="project" value="TreeGrafter"/>
</dbReference>
<feature type="domain" description="Methyltransferase FkbM" evidence="2">
    <location>
        <begin position="119"/>
        <end position="277"/>
    </location>
</feature>
<dbReference type="InterPro" id="IPR006342">
    <property type="entry name" value="FkbM_mtfrase"/>
</dbReference>
<evidence type="ECO:0000259" key="2">
    <source>
        <dbReference type="Pfam" id="PF05050"/>
    </source>
</evidence>
<dbReference type="GO" id="GO:0031902">
    <property type="term" value="C:late endosome membrane"/>
    <property type="evidence" value="ECO:0007669"/>
    <property type="project" value="TreeGrafter"/>
</dbReference>
<keyword evidence="1" id="KW-0472">Membrane</keyword>
<accession>A0A0A9Z2P7</accession>
<feature type="transmembrane region" description="Helical" evidence="1">
    <location>
        <begin position="12"/>
        <end position="30"/>
    </location>
</feature>
<evidence type="ECO:0000313" key="4">
    <source>
        <dbReference type="EMBL" id="JAG51130.1"/>
    </source>
</evidence>
<dbReference type="PANTHER" id="PTHR34009">
    <property type="entry name" value="PROTEIN STAR"/>
    <property type="match status" value="1"/>
</dbReference>
<dbReference type="GO" id="GO:0006888">
    <property type="term" value="P:endoplasmic reticulum to Golgi vesicle-mediated transport"/>
    <property type="evidence" value="ECO:0007669"/>
    <property type="project" value="TreeGrafter"/>
</dbReference>
<dbReference type="AlphaFoldDB" id="A0A0A9Z2P7"/>
<evidence type="ECO:0000313" key="5">
    <source>
        <dbReference type="EMBL" id="JAQ02087.1"/>
    </source>
</evidence>
<dbReference type="PANTHER" id="PTHR34009:SF2">
    <property type="entry name" value="PROTEIN STAR"/>
    <property type="match status" value="1"/>
</dbReference>
<dbReference type="Pfam" id="PF05050">
    <property type="entry name" value="Methyltransf_21"/>
    <property type="match status" value="1"/>
</dbReference>
<gene>
    <name evidence="3" type="primary">S_3</name>
    <name evidence="5" type="synonym">S_2</name>
    <name evidence="3" type="ORF">CM83_30728</name>
    <name evidence="5" type="ORF">g.42030</name>
</gene>
<proteinExistence type="predicted"/>
<dbReference type="EMBL" id="GDHC01016542">
    <property type="protein sequence ID" value="JAQ02087.1"/>
    <property type="molecule type" value="Transcribed_RNA"/>
</dbReference>
<dbReference type="GO" id="GO:0016197">
    <property type="term" value="P:endosomal transport"/>
    <property type="evidence" value="ECO:0007669"/>
    <property type="project" value="TreeGrafter"/>
</dbReference>
<dbReference type="InterPro" id="IPR053202">
    <property type="entry name" value="EGF_Rcpt_Signaling_Reg"/>
</dbReference>
<dbReference type="Gene3D" id="3.40.50.150">
    <property type="entry name" value="Vaccinia Virus protein VP39"/>
    <property type="match status" value="1"/>
</dbReference>
<protein>
    <submittedName>
        <fullName evidence="3">Protein Star</fullName>
    </submittedName>
</protein>
<dbReference type="EMBL" id="GBRD01014696">
    <property type="protein sequence ID" value="JAG51130.1"/>
    <property type="molecule type" value="Transcribed_RNA"/>
</dbReference>
<dbReference type="GO" id="GO:0005886">
    <property type="term" value="C:plasma membrane"/>
    <property type="evidence" value="ECO:0007669"/>
    <property type="project" value="TreeGrafter"/>
</dbReference>
<dbReference type="EMBL" id="GBHO01004057">
    <property type="protein sequence ID" value="JAG39547.1"/>
    <property type="molecule type" value="Transcribed_RNA"/>
</dbReference>
<reference evidence="3" key="1">
    <citation type="journal article" date="2014" name="PLoS ONE">
        <title>Transcriptome-Based Identification of ABC Transporters in the Western Tarnished Plant Bug Lygus hesperus.</title>
        <authorList>
            <person name="Hull J.J."/>
            <person name="Chaney K."/>
            <person name="Geib S.M."/>
            <person name="Fabrick J.A."/>
            <person name="Brent C.S."/>
            <person name="Walsh D."/>
            <person name="Lavine L.C."/>
        </authorList>
    </citation>
    <scope>NUCLEOTIDE SEQUENCE</scope>
</reference>
<keyword evidence="1" id="KW-0812">Transmembrane</keyword>
<evidence type="ECO:0000313" key="3">
    <source>
        <dbReference type="EMBL" id="JAG39547.1"/>
    </source>
</evidence>
<sequence>MVKWRSKHKKFLSLPIFCGICYLLYSYLIATDDFDFDAFYKSGVLKWYNYSDDSLNGPSVQMNDPKLIQKLKDNFLVPPPSMVDHKYRLKNPRLQDPSMGQGEKVRSILQNKKNGFFIEVGALDGETRSNTLYFERFLNWTGLLIEPDPLNFANLLRKNRNAWLSPTCVSIKSHPEIVRFEQNENMGKIVDTGVNDNKSQIPKGVVSVQCFPLYTYLLALNVTQVDYFSLDVEGVELDVLKTIPFSLLNIQTLSVEFAHVPGGKEAIHEYMFEQGYVMHSEVTHPDWLANDFIFMKID</sequence>
<organism evidence="3">
    <name type="scientific">Lygus hesperus</name>
    <name type="common">Western plant bug</name>
    <dbReference type="NCBI Taxonomy" id="30085"/>
    <lineage>
        <taxon>Eukaryota</taxon>
        <taxon>Metazoa</taxon>
        <taxon>Ecdysozoa</taxon>
        <taxon>Arthropoda</taxon>
        <taxon>Hexapoda</taxon>
        <taxon>Insecta</taxon>
        <taxon>Pterygota</taxon>
        <taxon>Neoptera</taxon>
        <taxon>Paraneoptera</taxon>
        <taxon>Hemiptera</taxon>
        <taxon>Heteroptera</taxon>
        <taxon>Panheteroptera</taxon>
        <taxon>Cimicomorpha</taxon>
        <taxon>Miridae</taxon>
        <taxon>Mirini</taxon>
        <taxon>Lygus</taxon>
    </lineage>
</organism>
<evidence type="ECO:0000256" key="1">
    <source>
        <dbReference type="SAM" id="Phobius"/>
    </source>
</evidence>